<name>A0A0F8Y2D2_9ZZZZ</name>
<dbReference type="EMBL" id="LAZR01055816">
    <property type="protein sequence ID" value="KKK75547.1"/>
    <property type="molecule type" value="Genomic_DNA"/>
</dbReference>
<dbReference type="CDD" id="cd04496">
    <property type="entry name" value="SSB_OBF"/>
    <property type="match status" value="1"/>
</dbReference>
<proteinExistence type="inferred from homology"/>
<dbReference type="PANTHER" id="PTHR10302:SF0">
    <property type="entry name" value="SINGLE-STRANDED DNA-BINDING PROTEIN, MITOCHONDRIAL"/>
    <property type="match status" value="1"/>
</dbReference>
<evidence type="ECO:0000256" key="2">
    <source>
        <dbReference type="SAM" id="MobiDB-lite"/>
    </source>
</evidence>
<sequence>VMRKSINKVILIGYVGQDPETAILRDNLRVANFSLATNRQWKDKSGQQREETDWHRCKVWNELADIVQERVKKGDQLYIEGRLKYDKVEKDRETKYYTSIIVSQLVMLDGGGSKRGKKREQFIPRELGDRNQEDLPF</sequence>
<organism evidence="3">
    <name type="scientific">marine sediment metagenome</name>
    <dbReference type="NCBI Taxonomy" id="412755"/>
    <lineage>
        <taxon>unclassified sequences</taxon>
        <taxon>metagenomes</taxon>
        <taxon>ecological metagenomes</taxon>
    </lineage>
</organism>
<dbReference type="PROSITE" id="PS50935">
    <property type="entry name" value="SSB"/>
    <property type="match status" value="1"/>
</dbReference>
<dbReference type="InterPro" id="IPR012340">
    <property type="entry name" value="NA-bd_OB-fold"/>
</dbReference>
<dbReference type="SUPFAM" id="SSF50249">
    <property type="entry name" value="Nucleic acid-binding proteins"/>
    <property type="match status" value="1"/>
</dbReference>
<feature type="compositionally biased region" description="Basic and acidic residues" evidence="2">
    <location>
        <begin position="119"/>
        <end position="137"/>
    </location>
</feature>
<dbReference type="GO" id="GO:0042645">
    <property type="term" value="C:mitochondrial nucleoid"/>
    <property type="evidence" value="ECO:0007669"/>
    <property type="project" value="TreeGrafter"/>
</dbReference>
<feature type="non-terminal residue" evidence="3">
    <location>
        <position position="1"/>
    </location>
</feature>
<dbReference type="GO" id="GO:0003697">
    <property type="term" value="F:single-stranded DNA binding"/>
    <property type="evidence" value="ECO:0007669"/>
    <property type="project" value="InterPro"/>
</dbReference>
<feature type="region of interest" description="Disordered" evidence="2">
    <location>
        <begin position="110"/>
        <end position="137"/>
    </location>
</feature>
<dbReference type="AlphaFoldDB" id="A0A0F8Y2D2"/>
<evidence type="ECO:0000256" key="1">
    <source>
        <dbReference type="ARBA" id="ARBA00023125"/>
    </source>
</evidence>
<dbReference type="GO" id="GO:0006264">
    <property type="term" value="P:mitochondrial DNA replication"/>
    <property type="evidence" value="ECO:0007669"/>
    <property type="project" value="TreeGrafter"/>
</dbReference>
<dbReference type="HAMAP" id="MF_00984">
    <property type="entry name" value="SSB"/>
    <property type="match status" value="1"/>
</dbReference>
<dbReference type="InterPro" id="IPR000424">
    <property type="entry name" value="Primosome_PriB/ssb"/>
</dbReference>
<dbReference type="NCBIfam" id="TIGR00621">
    <property type="entry name" value="ssb"/>
    <property type="match status" value="1"/>
</dbReference>
<dbReference type="InterPro" id="IPR011344">
    <property type="entry name" value="ssDNA-bd"/>
</dbReference>
<reference evidence="3" key="1">
    <citation type="journal article" date="2015" name="Nature">
        <title>Complex archaea that bridge the gap between prokaryotes and eukaryotes.</title>
        <authorList>
            <person name="Spang A."/>
            <person name="Saw J.H."/>
            <person name="Jorgensen S.L."/>
            <person name="Zaremba-Niedzwiedzka K."/>
            <person name="Martijn J."/>
            <person name="Lind A.E."/>
            <person name="van Eijk R."/>
            <person name="Schleper C."/>
            <person name="Guy L."/>
            <person name="Ettema T.J."/>
        </authorList>
    </citation>
    <scope>NUCLEOTIDE SEQUENCE</scope>
</reference>
<accession>A0A0F8Y2D2</accession>
<gene>
    <name evidence="3" type="ORF">LCGC14_2872600</name>
</gene>
<dbReference type="Gene3D" id="2.40.50.140">
    <property type="entry name" value="Nucleic acid-binding proteins"/>
    <property type="match status" value="1"/>
</dbReference>
<protein>
    <recommendedName>
        <fullName evidence="4">Single-stranded DNA-binding protein</fullName>
    </recommendedName>
</protein>
<dbReference type="PANTHER" id="PTHR10302">
    <property type="entry name" value="SINGLE-STRANDED DNA-BINDING PROTEIN"/>
    <property type="match status" value="1"/>
</dbReference>
<dbReference type="Pfam" id="PF00436">
    <property type="entry name" value="SSB"/>
    <property type="match status" value="1"/>
</dbReference>
<comment type="caution">
    <text evidence="3">The sequence shown here is derived from an EMBL/GenBank/DDBJ whole genome shotgun (WGS) entry which is preliminary data.</text>
</comment>
<evidence type="ECO:0000313" key="3">
    <source>
        <dbReference type="EMBL" id="KKK75547.1"/>
    </source>
</evidence>
<keyword evidence="1" id="KW-0238">DNA-binding</keyword>
<evidence type="ECO:0008006" key="4">
    <source>
        <dbReference type="Google" id="ProtNLM"/>
    </source>
</evidence>